<evidence type="ECO:0000313" key="1">
    <source>
        <dbReference type="EMBL" id="KAL3793117.1"/>
    </source>
</evidence>
<dbReference type="AlphaFoldDB" id="A0ABD3PZE1"/>
<accession>A0ABD3PZE1</accession>
<protein>
    <submittedName>
        <fullName evidence="1">Uncharacterized protein</fullName>
    </submittedName>
</protein>
<name>A0ABD3PZE1_9STRA</name>
<reference evidence="1 2" key="1">
    <citation type="journal article" date="2020" name="G3 (Bethesda)">
        <title>Improved Reference Genome for Cyclotella cryptica CCMP332, a Model for Cell Wall Morphogenesis, Salinity Adaptation, and Lipid Production in Diatoms (Bacillariophyta).</title>
        <authorList>
            <person name="Roberts W.R."/>
            <person name="Downey K.M."/>
            <person name="Ruck E.C."/>
            <person name="Traller J.C."/>
            <person name="Alverson A.J."/>
        </authorList>
    </citation>
    <scope>NUCLEOTIDE SEQUENCE [LARGE SCALE GENOMIC DNA]</scope>
    <source>
        <strain evidence="1 2">CCMP332</strain>
    </source>
</reference>
<dbReference type="Proteomes" id="UP001516023">
    <property type="component" value="Unassembled WGS sequence"/>
</dbReference>
<organism evidence="1 2">
    <name type="scientific">Cyclotella cryptica</name>
    <dbReference type="NCBI Taxonomy" id="29204"/>
    <lineage>
        <taxon>Eukaryota</taxon>
        <taxon>Sar</taxon>
        <taxon>Stramenopiles</taxon>
        <taxon>Ochrophyta</taxon>
        <taxon>Bacillariophyta</taxon>
        <taxon>Coscinodiscophyceae</taxon>
        <taxon>Thalassiosirophycidae</taxon>
        <taxon>Stephanodiscales</taxon>
        <taxon>Stephanodiscaceae</taxon>
        <taxon>Cyclotella</taxon>
    </lineage>
</organism>
<comment type="caution">
    <text evidence="1">The sequence shown here is derived from an EMBL/GenBank/DDBJ whole genome shotgun (WGS) entry which is preliminary data.</text>
</comment>
<proteinExistence type="predicted"/>
<gene>
    <name evidence="1" type="ORF">HJC23_005619</name>
</gene>
<evidence type="ECO:0000313" key="2">
    <source>
        <dbReference type="Proteomes" id="UP001516023"/>
    </source>
</evidence>
<dbReference type="EMBL" id="JABMIG020000094">
    <property type="protein sequence ID" value="KAL3793117.1"/>
    <property type="molecule type" value="Genomic_DNA"/>
</dbReference>
<sequence length="162" mass="18334">MADVELVHAREEAEVKEEALDFAKILRGIEELVSGAFSLSTNASRVVECQDEDVALDREDDGSCEPIGKDAISPFCNHEDSSVITCSLSELSTATESKSLNRHVSWFDDDENLCQERSVEVKYIEIKKKTQVQKMLPNWSKKMCLTMKSAGKREQRKMKNMK</sequence>
<keyword evidence="2" id="KW-1185">Reference proteome</keyword>